<feature type="region of interest" description="Disordered" evidence="5">
    <location>
        <begin position="1"/>
        <end position="37"/>
    </location>
</feature>
<feature type="compositionally biased region" description="Low complexity" evidence="5">
    <location>
        <begin position="1"/>
        <end position="11"/>
    </location>
</feature>
<gene>
    <name evidence="7" type="ORF">EW146_g1059</name>
</gene>
<feature type="region of interest" description="Disordered" evidence="5">
    <location>
        <begin position="734"/>
        <end position="756"/>
    </location>
</feature>
<keyword evidence="8" id="KW-1185">Reference proteome</keyword>
<protein>
    <recommendedName>
        <fullName evidence="6">C2H2-type domain-containing protein</fullName>
    </recommendedName>
</protein>
<feature type="region of interest" description="Disordered" evidence="5">
    <location>
        <begin position="242"/>
        <end position="266"/>
    </location>
</feature>
<evidence type="ECO:0000256" key="2">
    <source>
        <dbReference type="ARBA" id="ARBA00005407"/>
    </source>
</evidence>
<keyword evidence="4" id="KW-0863">Zinc-finger</keyword>
<feature type="compositionally biased region" description="Basic and acidic residues" evidence="5">
    <location>
        <begin position="159"/>
        <end position="172"/>
    </location>
</feature>
<comment type="caution">
    <text evidence="7">The sequence shown here is derived from an EMBL/GenBank/DDBJ whole genome shotgun (WGS) entry which is preliminary data.</text>
</comment>
<dbReference type="GO" id="GO:0016070">
    <property type="term" value="P:RNA metabolic process"/>
    <property type="evidence" value="ECO:0007669"/>
    <property type="project" value="UniProtKB-ARBA"/>
</dbReference>
<accession>A0A4S4M5I2</accession>
<keyword evidence="3" id="KW-0539">Nucleus</keyword>
<comment type="subcellular location">
    <subcellularLocation>
        <location evidence="1">Nucleus</location>
    </subcellularLocation>
</comment>
<dbReference type="GO" id="GO:0031047">
    <property type="term" value="P:regulatory ncRNA-mediated gene silencing"/>
    <property type="evidence" value="ECO:0007669"/>
    <property type="project" value="UniProtKB-ARBA"/>
</dbReference>
<dbReference type="InterPro" id="IPR013087">
    <property type="entry name" value="Znf_C2H2_type"/>
</dbReference>
<dbReference type="PANTHER" id="PTHR13165">
    <property type="entry name" value="ARSENITE-RESISTANCE PROTEIN 2"/>
    <property type="match status" value="1"/>
</dbReference>
<feature type="region of interest" description="Disordered" evidence="5">
    <location>
        <begin position="597"/>
        <end position="631"/>
    </location>
</feature>
<dbReference type="InterPro" id="IPR007042">
    <property type="entry name" value="SERRATE/Ars2_C"/>
</dbReference>
<evidence type="ECO:0000256" key="3">
    <source>
        <dbReference type="ARBA" id="ARBA00023242"/>
    </source>
</evidence>
<organism evidence="7 8">
    <name type="scientific">Bondarzewia mesenterica</name>
    <dbReference type="NCBI Taxonomy" id="1095465"/>
    <lineage>
        <taxon>Eukaryota</taxon>
        <taxon>Fungi</taxon>
        <taxon>Dikarya</taxon>
        <taxon>Basidiomycota</taxon>
        <taxon>Agaricomycotina</taxon>
        <taxon>Agaricomycetes</taxon>
        <taxon>Russulales</taxon>
        <taxon>Bondarzewiaceae</taxon>
        <taxon>Bondarzewia</taxon>
    </lineage>
</organism>
<keyword evidence="4" id="KW-0479">Metal-binding</keyword>
<dbReference type="Pfam" id="PF04959">
    <property type="entry name" value="ARS2"/>
    <property type="match status" value="1"/>
</dbReference>
<comment type="similarity">
    <text evidence="2">Belongs to the ARS2 family.</text>
</comment>
<dbReference type="EMBL" id="SGPL01000025">
    <property type="protein sequence ID" value="THH20275.1"/>
    <property type="molecule type" value="Genomic_DNA"/>
</dbReference>
<dbReference type="OrthoDB" id="342064at2759"/>
<feature type="compositionally biased region" description="Basic and acidic residues" evidence="5">
    <location>
        <begin position="613"/>
        <end position="631"/>
    </location>
</feature>
<evidence type="ECO:0000256" key="4">
    <source>
        <dbReference type="PROSITE-ProRule" id="PRU00042"/>
    </source>
</evidence>
<dbReference type="Pfam" id="PF12066">
    <property type="entry name" value="SERRATE_Ars2_N"/>
    <property type="match status" value="1"/>
</dbReference>
<dbReference type="GO" id="GO:0008270">
    <property type="term" value="F:zinc ion binding"/>
    <property type="evidence" value="ECO:0007669"/>
    <property type="project" value="UniProtKB-KW"/>
</dbReference>
<dbReference type="PROSITE" id="PS00028">
    <property type="entry name" value="ZINC_FINGER_C2H2_1"/>
    <property type="match status" value="1"/>
</dbReference>
<feature type="region of interest" description="Disordered" evidence="5">
    <location>
        <begin position="303"/>
        <end position="336"/>
    </location>
</feature>
<feature type="region of interest" description="Disordered" evidence="5">
    <location>
        <begin position="273"/>
        <end position="292"/>
    </location>
</feature>
<evidence type="ECO:0000259" key="6">
    <source>
        <dbReference type="PROSITE" id="PS50157"/>
    </source>
</evidence>
<dbReference type="PANTHER" id="PTHR13165:SF0">
    <property type="entry name" value="SERRATE RNA EFFECTOR MOLECULE HOMOLOG"/>
    <property type="match status" value="1"/>
</dbReference>
<dbReference type="InterPro" id="IPR021933">
    <property type="entry name" value="SERRATE/Ars2_N"/>
</dbReference>
<dbReference type="Proteomes" id="UP000310158">
    <property type="component" value="Unassembled WGS sequence"/>
</dbReference>
<evidence type="ECO:0000256" key="5">
    <source>
        <dbReference type="SAM" id="MobiDB-lite"/>
    </source>
</evidence>
<feature type="domain" description="C2H2-type" evidence="6">
    <location>
        <begin position="686"/>
        <end position="710"/>
    </location>
</feature>
<reference evidence="7 8" key="1">
    <citation type="submission" date="2019-02" db="EMBL/GenBank/DDBJ databases">
        <title>Genome sequencing of the rare red list fungi Bondarzewia mesenterica.</title>
        <authorList>
            <person name="Buettner E."/>
            <person name="Kellner H."/>
        </authorList>
    </citation>
    <scope>NUCLEOTIDE SEQUENCE [LARGE SCALE GENOMIC DNA]</scope>
    <source>
        <strain evidence="7 8">DSM 108281</strain>
    </source>
</reference>
<proteinExistence type="inferred from homology"/>
<evidence type="ECO:0000256" key="1">
    <source>
        <dbReference type="ARBA" id="ARBA00004123"/>
    </source>
</evidence>
<feature type="compositionally biased region" description="Pro residues" evidence="5">
    <location>
        <begin position="736"/>
        <end position="751"/>
    </location>
</feature>
<dbReference type="InterPro" id="IPR039727">
    <property type="entry name" value="SE/Ars2"/>
</dbReference>
<dbReference type="GO" id="GO:0016604">
    <property type="term" value="C:nuclear body"/>
    <property type="evidence" value="ECO:0007669"/>
    <property type="project" value="TreeGrafter"/>
</dbReference>
<feature type="compositionally biased region" description="Basic and acidic residues" evidence="5">
    <location>
        <begin position="322"/>
        <end position="332"/>
    </location>
</feature>
<feature type="region of interest" description="Disordered" evidence="5">
    <location>
        <begin position="812"/>
        <end position="883"/>
    </location>
</feature>
<evidence type="ECO:0000313" key="7">
    <source>
        <dbReference type="EMBL" id="THH20275.1"/>
    </source>
</evidence>
<name>A0A4S4M5I2_9AGAM</name>
<dbReference type="PROSITE" id="PS50157">
    <property type="entry name" value="ZINC_FINGER_C2H2_2"/>
    <property type="match status" value="1"/>
</dbReference>
<feature type="region of interest" description="Disordered" evidence="5">
    <location>
        <begin position="60"/>
        <end position="132"/>
    </location>
</feature>
<evidence type="ECO:0000313" key="8">
    <source>
        <dbReference type="Proteomes" id="UP000310158"/>
    </source>
</evidence>
<dbReference type="AlphaFoldDB" id="A0A4S4M5I2"/>
<keyword evidence="4" id="KW-0862">Zinc</keyword>
<feature type="compositionally biased region" description="Basic and acidic residues" evidence="5">
    <location>
        <begin position="85"/>
        <end position="104"/>
    </location>
</feature>
<sequence>MSWSSSAYPAPRRSRSRSPYRGSHPSRNYPEYPADPYRAEWDAYDRERWAYERERAAYDYGRRGRSRSPPPEEVSRKRRRSASPYDRDRYEPRPRYADDYDAHSRPYGGYSPRRSGVYPQPGRRPPPDPHTFEYPATLKAYAEWFRYYYPQQAIDEDNADKAAEQEAGDGSRPRNGIRARWEKYKKEFAASQLQTMFDHHRKSPWFAEKYDPSPEFVNLRKRVRKDGWKGRMNTFLDDLEAGRFDPDLSEPMPEPTSPLKEDVKMEDGAITKEEKEGIDADSKELPPSGDDVKVEDDVVIDVEDEGGDNEGGKAEMNGKGTLDGRRSNRGEEISVSPEGNQVMIRTIPPDIGRVKLETALHKIPGYVYLALGDPLQKRNYYRAGWLKFREDVDMSVVMSDLNEKKIEGFKLHVIHNVAPFKNRVRYTPEVASKPDRLEKDLESAKALASLLETEYFTLRKTKFRLKVENGVTGEGEANGNVEQDLTMDENEVVDDEADDPEPREKGTDAIERRIDQLLVDLKESGLFDVDDEREMHRRKTELSLDLYLVYLRAVFHTCYYCAVITDHLEELQRKCIKHVRKPLSKAMMDEVKAAEVEKAEKESAVTAEEQDIDKEKEKGSPTKDKSGEGRDWKRNDERWLDWLDSKIALLTNRDGVDPRIYGGKGYDEELAKAVEPFIKQEDEGKFRCKTCQKLFKATSFVEKHIANKHAELVKGLDDIPYFNNFALDPHHIQPFSHPPPATGNNQAPPPQAYGLPGPVTYPPPGDFGRGAPYYGGYGDRHVYPPPPSLCWWSLLGPVCVPLYSRGYAPGYDPSSEPTTVPASAGLPPKPAVTLEAAPAEETRGRRGISRRGGRGGDVGGPPPPPPPDAKEDPRAAAGKKVSYHDMDLVAEGDVELQY</sequence>
<feature type="region of interest" description="Disordered" evidence="5">
    <location>
        <begin position="156"/>
        <end position="177"/>
    </location>
</feature>